<sequence length="467" mass="52404">MGSRPPPGRLALPGLMESADDAAEDLQSVSTPVRNDPVDEAEDVKDEGPERMKSRRAGTGKMEKFWDPLVQRVNTQNEKDVEEVLVETRIYEMIVFAWPLEYLSLSAIILNAIVIGLETDIMSQQLLTDPPHEFVILGWVFCTFFTLEMVLKISANPSRFFTGTGWQMNVFDLVLVALQWLDVLLTALAADDQNQNTTNFNVMRVIRMVRLVRIVRSYRVLRMLGEVRAIVWSVGTSFKPLLGAMLVLAGVIYLMAVYLVDTCNAYRVTLGSADPGFEPLGQFFGSVPGGMLTLWQAMTGGIDWSTVMNPLLAYTSPLAVIIFLFYIAFSLLALLNLITGVFVESAVKRGKEDKDSYLVQYVRGVFKKMEKSNSGIITWDDFQASLHSKDIKELFKAIDLDISEAHCVFKILDLDDDGTLDADEFLSGCLRLRGPAKALDVLVLMREIRTMQTQLMERMSAVRPSRR</sequence>
<comment type="caution">
    <text evidence="9">The sequence shown here is derived from an EMBL/GenBank/DDBJ whole genome shotgun (WGS) entry which is preliminary data.</text>
</comment>
<feature type="transmembrane region" description="Helical" evidence="7">
    <location>
        <begin position="280"/>
        <end position="298"/>
    </location>
</feature>
<evidence type="ECO:0000256" key="7">
    <source>
        <dbReference type="SAM" id="Phobius"/>
    </source>
</evidence>
<dbReference type="SUPFAM" id="SSF47473">
    <property type="entry name" value="EF-hand"/>
    <property type="match status" value="1"/>
</dbReference>
<feature type="domain" description="EF-hand" evidence="8">
    <location>
        <begin position="400"/>
        <end position="435"/>
    </location>
</feature>
<keyword evidence="10" id="KW-1185">Reference proteome</keyword>
<keyword evidence="3" id="KW-0106">Calcium</keyword>
<feature type="transmembrane region" description="Helical" evidence="7">
    <location>
        <begin position="241"/>
        <end position="260"/>
    </location>
</feature>
<evidence type="ECO:0000256" key="5">
    <source>
        <dbReference type="ARBA" id="ARBA00023136"/>
    </source>
</evidence>
<dbReference type="PANTHER" id="PTHR46726">
    <property type="entry name" value="TWO PORE CHANNEL 3"/>
    <property type="match status" value="1"/>
</dbReference>
<evidence type="ECO:0000256" key="3">
    <source>
        <dbReference type="ARBA" id="ARBA00022837"/>
    </source>
</evidence>
<dbReference type="InterPro" id="IPR005821">
    <property type="entry name" value="Ion_trans_dom"/>
</dbReference>
<keyword evidence="5 7" id="KW-0472">Membrane</keyword>
<dbReference type="InterPro" id="IPR018247">
    <property type="entry name" value="EF_Hand_1_Ca_BS"/>
</dbReference>
<proteinExistence type="predicted"/>
<evidence type="ECO:0000259" key="8">
    <source>
        <dbReference type="PROSITE" id="PS50222"/>
    </source>
</evidence>
<gene>
    <name evidence="9" type="ORF">EVOR1521_LOCUS3321</name>
</gene>
<accession>A0AA36HSR2</accession>
<dbReference type="GO" id="GO:0005216">
    <property type="term" value="F:monoatomic ion channel activity"/>
    <property type="evidence" value="ECO:0007669"/>
    <property type="project" value="InterPro"/>
</dbReference>
<dbReference type="Proteomes" id="UP001178507">
    <property type="component" value="Unassembled WGS sequence"/>
</dbReference>
<evidence type="ECO:0000256" key="1">
    <source>
        <dbReference type="ARBA" id="ARBA00004141"/>
    </source>
</evidence>
<keyword evidence="2 7" id="KW-0812">Transmembrane</keyword>
<evidence type="ECO:0000256" key="4">
    <source>
        <dbReference type="ARBA" id="ARBA00022989"/>
    </source>
</evidence>
<feature type="transmembrane region" description="Helical" evidence="7">
    <location>
        <begin position="318"/>
        <end position="343"/>
    </location>
</feature>
<dbReference type="InterPro" id="IPR002048">
    <property type="entry name" value="EF_hand_dom"/>
</dbReference>
<evidence type="ECO:0000313" key="10">
    <source>
        <dbReference type="Proteomes" id="UP001178507"/>
    </source>
</evidence>
<dbReference type="InterPro" id="IPR011992">
    <property type="entry name" value="EF-hand-dom_pair"/>
</dbReference>
<dbReference type="PROSITE" id="PS50222">
    <property type="entry name" value="EF_HAND_2"/>
    <property type="match status" value="2"/>
</dbReference>
<dbReference type="EMBL" id="CAUJNA010000202">
    <property type="protein sequence ID" value="CAJ1373533.1"/>
    <property type="molecule type" value="Genomic_DNA"/>
</dbReference>
<dbReference type="PANTHER" id="PTHR46726:SF1">
    <property type="entry name" value="TWO-PORE CALCIUM CHANNEL 3"/>
    <property type="match status" value="1"/>
</dbReference>
<feature type="region of interest" description="Disordered" evidence="6">
    <location>
        <begin position="1"/>
        <end position="57"/>
    </location>
</feature>
<feature type="transmembrane region" description="Helical" evidence="7">
    <location>
        <begin position="171"/>
        <end position="190"/>
    </location>
</feature>
<name>A0AA36HSR2_9DINO</name>
<protein>
    <recommendedName>
        <fullName evidence="8">EF-hand domain-containing protein</fullName>
    </recommendedName>
</protein>
<evidence type="ECO:0000256" key="2">
    <source>
        <dbReference type="ARBA" id="ARBA00022692"/>
    </source>
</evidence>
<dbReference type="PROSITE" id="PS00018">
    <property type="entry name" value="EF_HAND_1"/>
    <property type="match status" value="1"/>
</dbReference>
<evidence type="ECO:0000313" key="9">
    <source>
        <dbReference type="EMBL" id="CAJ1373533.1"/>
    </source>
</evidence>
<feature type="transmembrane region" description="Helical" evidence="7">
    <location>
        <begin position="95"/>
        <end position="114"/>
    </location>
</feature>
<organism evidence="9 10">
    <name type="scientific">Effrenium voratum</name>
    <dbReference type="NCBI Taxonomy" id="2562239"/>
    <lineage>
        <taxon>Eukaryota</taxon>
        <taxon>Sar</taxon>
        <taxon>Alveolata</taxon>
        <taxon>Dinophyceae</taxon>
        <taxon>Suessiales</taxon>
        <taxon>Symbiodiniaceae</taxon>
        <taxon>Effrenium</taxon>
    </lineage>
</organism>
<dbReference type="GO" id="GO:0016020">
    <property type="term" value="C:membrane"/>
    <property type="evidence" value="ECO:0007669"/>
    <property type="project" value="UniProtKB-SubCell"/>
</dbReference>
<keyword evidence="4 7" id="KW-1133">Transmembrane helix</keyword>
<dbReference type="Gene3D" id="1.20.120.350">
    <property type="entry name" value="Voltage-gated potassium channels. Chain C"/>
    <property type="match status" value="1"/>
</dbReference>
<dbReference type="Gene3D" id="1.10.238.10">
    <property type="entry name" value="EF-hand"/>
    <property type="match status" value="1"/>
</dbReference>
<dbReference type="Gene3D" id="1.10.287.70">
    <property type="match status" value="1"/>
</dbReference>
<feature type="domain" description="EF-hand" evidence="8">
    <location>
        <begin position="357"/>
        <end position="392"/>
    </location>
</feature>
<dbReference type="SUPFAM" id="SSF81324">
    <property type="entry name" value="Voltage-gated potassium channels"/>
    <property type="match status" value="1"/>
</dbReference>
<dbReference type="Pfam" id="PF00520">
    <property type="entry name" value="Ion_trans"/>
    <property type="match status" value="1"/>
</dbReference>
<dbReference type="InterPro" id="IPR027359">
    <property type="entry name" value="Volt_channel_dom_sf"/>
</dbReference>
<comment type="subcellular location">
    <subcellularLocation>
        <location evidence="1">Membrane</location>
        <topology evidence="1">Multi-pass membrane protein</topology>
    </subcellularLocation>
</comment>
<evidence type="ECO:0000256" key="6">
    <source>
        <dbReference type="SAM" id="MobiDB-lite"/>
    </source>
</evidence>
<dbReference type="AlphaFoldDB" id="A0AA36HSR2"/>
<feature type="transmembrane region" description="Helical" evidence="7">
    <location>
        <begin position="134"/>
        <end position="151"/>
    </location>
</feature>
<reference evidence="9" key="1">
    <citation type="submission" date="2023-08" db="EMBL/GenBank/DDBJ databases">
        <authorList>
            <person name="Chen Y."/>
            <person name="Shah S."/>
            <person name="Dougan E. K."/>
            <person name="Thang M."/>
            <person name="Chan C."/>
        </authorList>
    </citation>
    <scope>NUCLEOTIDE SEQUENCE</scope>
</reference>
<dbReference type="GO" id="GO:0005509">
    <property type="term" value="F:calcium ion binding"/>
    <property type="evidence" value="ECO:0007669"/>
    <property type="project" value="InterPro"/>
</dbReference>